<dbReference type="EMBL" id="PKGU01000002">
    <property type="protein sequence ID" value="PKZ15593.1"/>
    <property type="molecule type" value="Genomic_DNA"/>
</dbReference>
<evidence type="ECO:0000313" key="3">
    <source>
        <dbReference type="Proteomes" id="UP000242263"/>
    </source>
</evidence>
<proteinExistence type="predicted"/>
<protein>
    <recommendedName>
        <fullName evidence="1">YegS/DAGK C-terminal domain-containing protein</fullName>
    </recommendedName>
</protein>
<dbReference type="Pfam" id="PF19279">
    <property type="entry name" value="YegS_C"/>
    <property type="match status" value="1"/>
</dbReference>
<gene>
    <name evidence="2" type="ORF">CYJ32_04335</name>
</gene>
<organism evidence="2 3">
    <name type="scientific">Alloscardovia omnicolens</name>
    <dbReference type="NCBI Taxonomy" id="419015"/>
    <lineage>
        <taxon>Bacteria</taxon>
        <taxon>Bacillati</taxon>
        <taxon>Actinomycetota</taxon>
        <taxon>Actinomycetes</taxon>
        <taxon>Bifidobacteriales</taxon>
        <taxon>Bifidobacteriaceae</taxon>
        <taxon>Alloscardovia</taxon>
    </lineage>
</organism>
<dbReference type="Gene3D" id="2.60.200.40">
    <property type="match status" value="1"/>
</dbReference>
<dbReference type="InterPro" id="IPR016064">
    <property type="entry name" value="NAD/diacylglycerol_kinase_sf"/>
</dbReference>
<sequence>MDIDGEVCRYDDTLFVPVMNEPYEGGGFKICPQASPYDGQLDSCIAQGVKKIELVHLIPRAMKGHHTSSRGVHMARGRVYRITTNVPVWVQTDGEVAYKSNDISISLLPQAVQFLGL</sequence>
<reference evidence="2 3" key="1">
    <citation type="submission" date="2017-12" db="EMBL/GenBank/DDBJ databases">
        <title>Phylogenetic diversity of female urinary microbiome.</title>
        <authorList>
            <person name="Thomas-White K."/>
            <person name="Wolfe A.J."/>
        </authorList>
    </citation>
    <scope>NUCLEOTIDE SEQUENCE [LARGE SCALE GENOMIC DNA]</scope>
    <source>
        <strain evidence="2 3">UMB0064</strain>
    </source>
</reference>
<evidence type="ECO:0000259" key="1">
    <source>
        <dbReference type="Pfam" id="PF19279"/>
    </source>
</evidence>
<evidence type="ECO:0000313" key="2">
    <source>
        <dbReference type="EMBL" id="PKZ15593.1"/>
    </source>
</evidence>
<comment type="caution">
    <text evidence="2">The sequence shown here is derived from an EMBL/GenBank/DDBJ whole genome shotgun (WGS) entry which is preliminary data.</text>
</comment>
<accession>A0A2I1M621</accession>
<dbReference type="AlphaFoldDB" id="A0A2I1M621"/>
<name>A0A2I1M621_9BIFI</name>
<dbReference type="Proteomes" id="UP000242263">
    <property type="component" value="Unassembled WGS sequence"/>
</dbReference>
<feature type="domain" description="YegS/DAGK C-terminal" evidence="1">
    <location>
        <begin position="2"/>
        <end position="115"/>
    </location>
</feature>
<dbReference type="InterPro" id="IPR045540">
    <property type="entry name" value="YegS/DAGK_C"/>
</dbReference>
<dbReference type="SUPFAM" id="SSF111331">
    <property type="entry name" value="NAD kinase/diacylglycerol kinase-like"/>
    <property type="match status" value="1"/>
</dbReference>